<reference evidence="1" key="1">
    <citation type="journal article" date="2021" name="New Phytol.">
        <title>Evolutionary innovations through gain and loss of genes in the ectomycorrhizal Boletales.</title>
        <authorList>
            <person name="Wu G."/>
            <person name="Miyauchi S."/>
            <person name="Morin E."/>
            <person name="Kuo A."/>
            <person name="Drula E."/>
            <person name="Varga T."/>
            <person name="Kohler A."/>
            <person name="Feng B."/>
            <person name="Cao Y."/>
            <person name="Lipzen A."/>
            <person name="Daum C."/>
            <person name="Hundley H."/>
            <person name="Pangilinan J."/>
            <person name="Johnson J."/>
            <person name="Barry K."/>
            <person name="LaButti K."/>
            <person name="Ng V."/>
            <person name="Ahrendt S."/>
            <person name="Min B."/>
            <person name="Choi I.G."/>
            <person name="Park H."/>
            <person name="Plett J.M."/>
            <person name="Magnuson J."/>
            <person name="Spatafora J.W."/>
            <person name="Nagy L.G."/>
            <person name="Henrissat B."/>
            <person name="Grigoriev I.V."/>
            <person name="Yang Z.L."/>
            <person name="Xu J."/>
            <person name="Martin F.M."/>
        </authorList>
    </citation>
    <scope>NUCLEOTIDE SEQUENCE</scope>
    <source>
        <strain evidence="1">KUC20120723A-06</strain>
    </source>
</reference>
<name>A0ACB8BNV0_9AGAM</name>
<dbReference type="Proteomes" id="UP000790709">
    <property type="component" value="Unassembled WGS sequence"/>
</dbReference>
<organism evidence="1 2">
    <name type="scientific">Leucogyrophana mollusca</name>
    <dbReference type="NCBI Taxonomy" id="85980"/>
    <lineage>
        <taxon>Eukaryota</taxon>
        <taxon>Fungi</taxon>
        <taxon>Dikarya</taxon>
        <taxon>Basidiomycota</taxon>
        <taxon>Agaricomycotina</taxon>
        <taxon>Agaricomycetes</taxon>
        <taxon>Agaricomycetidae</taxon>
        <taxon>Boletales</taxon>
        <taxon>Boletales incertae sedis</taxon>
        <taxon>Leucogyrophana</taxon>
    </lineage>
</organism>
<proteinExistence type="predicted"/>
<comment type="caution">
    <text evidence="1">The sequence shown here is derived from an EMBL/GenBank/DDBJ whole genome shotgun (WGS) entry which is preliminary data.</text>
</comment>
<accession>A0ACB8BNV0</accession>
<sequence>MSTSTRSIESSAARRASPRPTKVFKGHTSLIWCVAYFPDGRHIASASDDKTHDSSVEWIAISPDGRRIASGMREGGLVIWDVQTREVVHEIKGGGVYRLVYSPDGRWIATVSTAGERMVRLWDADTGRPGREPLKCDGDVWCVAFSPDGSRIAAGLREGALEVINVSTGESVVGPIKGHTKTARSVVYSPDGHLLVTASLDESIRVWDSKTGIQVGRPMLGHELDVTCISITADGRRIASAGWDNSVRVWDLETRLQVGESFHAESLVWVSSVAYFPDGHYIASASDDKTVIIWNIESGRQDGQPLRHDCSVEWIAISPDGRKIASGMQEGLRVIQLWDVDTGRPGREPLTCDGEVFCIAVGLCDGSFQVIDILTGKSVVGPIKGHTDSVSSVVYSPNGRFLVTGSGDKTIRAWDPKTGVEAGKPMLGHEEDVVCISITADGRGIASAGRDGTIRVWDLETRVQVGDSFKTHRRVASIAFSPDSRHIISDVYDLGVYLWSWDKESFTTEGELSPAPEMHL</sequence>
<evidence type="ECO:0000313" key="1">
    <source>
        <dbReference type="EMBL" id="KAH7926548.1"/>
    </source>
</evidence>
<protein>
    <submittedName>
        <fullName evidence="1">WD40 repeat-like protein</fullName>
    </submittedName>
</protein>
<evidence type="ECO:0000313" key="2">
    <source>
        <dbReference type="Proteomes" id="UP000790709"/>
    </source>
</evidence>
<dbReference type="EMBL" id="MU266381">
    <property type="protein sequence ID" value="KAH7926548.1"/>
    <property type="molecule type" value="Genomic_DNA"/>
</dbReference>
<gene>
    <name evidence="1" type="ORF">BV22DRAFT_1104268</name>
</gene>
<keyword evidence="2" id="KW-1185">Reference proteome</keyword>